<dbReference type="Proteomes" id="UP000276899">
    <property type="component" value="Chromosome"/>
</dbReference>
<dbReference type="STRING" id="1278298.GCA_000428685_00501"/>
<evidence type="ECO:0000313" key="3">
    <source>
        <dbReference type="Proteomes" id="UP000276899"/>
    </source>
</evidence>
<gene>
    <name evidence="2" type="ORF">NCTC11923_02068</name>
</gene>
<name>A0A3S4SLB5_9ACTO</name>
<dbReference type="InterPro" id="IPR036866">
    <property type="entry name" value="RibonucZ/Hydroxyglut_hydro"/>
</dbReference>
<reference evidence="2 3" key="1">
    <citation type="submission" date="2018-12" db="EMBL/GenBank/DDBJ databases">
        <authorList>
            <consortium name="Pathogen Informatics"/>
        </authorList>
    </citation>
    <scope>NUCLEOTIDE SEQUENCE [LARGE SCALE GENOMIC DNA]</scope>
    <source>
        <strain evidence="2 3">NCTC11923</strain>
    </source>
</reference>
<feature type="compositionally biased region" description="Low complexity" evidence="1">
    <location>
        <begin position="89"/>
        <end position="107"/>
    </location>
</feature>
<feature type="region of interest" description="Disordered" evidence="1">
    <location>
        <begin position="1"/>
        <end position="22"/>
    </location>
</feature>
<feature type="region of interest" description="Disordered" evidence="1">
    <location>
        <begin position="88"/>
        <end position="107"/>
    </location>
</feature>
<evidence type="ECO:0000256" key="1">
    <source>
        <dbReference type="SAM" id="MobiDB-lite"/>
    </source>
</evidence>
<proteinExistence type="predicted"/>
<dbReference type="EMBL" id="LR134363">
    <property type="protein sequence ID" value="VEG75403.1"/>
    <property type="molecule type" value="Genomic_DNA"/>
</dbReference>
<dbReference type="KEGG" id="asla:NCTC11923_02068"/>
<dbReference type="RefSeq" id="WP_026427543.1">
    <property type="nucleotide sequence ID" value="NZ_CBCRWE010000016.1"/>
</dbReference>
<sequence>MRGHQAPDGAGTACAGWVKGVDTPGSEDPRSFYLLTSDAGYGRPSFDEGLRPGVVVNASQAETSLAWVRAVEHDPRCLGLIANHDPEIAPGALSLPPSSSSPAAPVD</sequence>
<organism evidence="2 3">
    <name type="scientific">Actinomyces slackii</name>
    <dbReference type="NCBI Taxonomy" id="52774"/>
    <lineage>
        <taxon>Bacteria</taxon>
        <taxon>Bacillati</taxon>
        <taxon>Actinomycetota</taxon>
        <taxon>Actinomycetes</taxon>
        <taxon>Actinomycetales</taxon>
        <taxon>Actinomycetaceae</taxon>
        <taxon>Actinomyces</taxon>
    </lineage>
</organism>
<dbReference type="AlphaFoldDB" id="A0A3S4SLB5"/>
<protein>
    <submittedName>
        <fullName evidence="2">Uncharacterized protein</fullName>
    </submittedName>
</protein>
<dbReference type="Gene3D" id="3.60.15.10">
    <property type="entry name" value="Ribonuclease Z/Hydroxyacylglutathione hydrolase-like"/>
    <property type="match status" value="1"/>
</dbReference>
<accession>A0A3S4SLB5</accession>
<evidence type="ECO:0000313" key="2">
    <source>
        <dbReference type="EMBL" id="VEG75403.1"/>
    </source>
</evidence>
<keyword evidence="3" id="KW-1185">Reference proteome</keyword>